<dbReference type="Gramene" id="rna-AYBTSS11_LOCUS18102">
    <property type="protein sequence ID" value="CAJ1960267.1"/>
    <property type="gene ID" value="gene-AYBTSS11_LOCUS18102"/>
</dbReference>
<dbReference type="Proteomes" id="UP001189624">
    <property type="component" value="Chromosome 6"/>
</dbReference>
<proteinExistence type="predicted"/>
<dbReference type="AlphaFoldDB" id="A0AA86VRG3"/>
<evidence type="ECO:0000256" key="1">
    <source>
        <dbReference type="SAM" id="MobiDB-lite"/>
    </source>
</evidence>
<protein>
    <submittedName>
        <fullName evidence="2">Uncharacterized protein</fullName>
    </submittedName>
</protein>
<accession>A0AA86VRG3</accession>
<sequence>MLPASKEALARSVLSRYGGPIVLGRYAGPIALGEVVSVPAETSTVVATAAQPKSGEKGTKATDDSRLGVTAHAWVKKGPAITEGGLRDEARGATQVSGATQSRDTGRGDSRLAGVATVAAHAAGAGAVVNGKSKTWSEGGGERASRGGVRVRVAAMIGSEGEMRWGLGSLCMVQWRMIKVEKGKMREVVAGLFWDRRAPGALDVSWCGFNRYLLDGGESEDEKRWGRAYGGGREKVQSEEK</sequence>
<organism evidence="2 3">
    <name type="scientific">Sphenostylis stenocarpa</name>
    <dbReference type="NCBI Taxonomy" id="92480"/>
    <lineage>
        <taxon>Eukaryota</taxon>
        <taxon>Viridiplantae</taxon>
        <taxon>Streptophyta</taxon>
        <taxon>Embryophyta</taxon>
        <taxon>Tracheophyta</taxon>
        <taxon>Spermatophyta</taxon>
        <taxon>Magnoliopsida</taxon>
        <taxon>eudicotyledons</taxon>
        <taxon>Gunneridae</taxon>
        <taxon>Pentapetalae</taxon>
        <taxon>rosids</taxon>
        <taxon>fabids</taxon>
        <taxon>Fabales</taxon>
        <taxon>Fabaceae</taxon>
        <taxon>Papilionoideae</taxon>
        <taxon>50 kb inversion clade</taxon>
        <taxon>NPAAA clade</taxon>
        <taxon>indigoferoid/millettioid clade</taxon>
        <taxon>Phaseoleae</taxon>
        <taxon>Sphenostylis</taxon>
    </lineage>
</organism>
<evidence type="ECO:0000313" key="2">
    <source>
        <dbReference type="EMBL" id="CAJ1960267.1"/>
    </source>
</evidence>
<name>A0AA86VRG3_9FABA</name>
<dbReference type="EMBL" id="OY731403">
    <property type="protein sequence ID" value="CAJ1960267.1"/>
    <property type="molecule type" value="Genomic_DNA"/>
</dbReference>
<gene>
    <name evidence="2" type="ORF">AYBTSS11_LOCUS18102</name>
</gene>
<reference evidence="2" key="1">
    <citation type="submission" date="2023-10" db="EMBL/GenBank/DDBJ databases">
        <authorList>
            <person name="Domelevo Entfellner J.-B."/>
        </authorList>
    </citation>
    <scope>NUCLEOTIDE SEQUENCE</scope>
</reference>
<evidence type="ECO:0000313" key="3">
    <source>
        <dbReference type="Proteomes" id="UP001189624"/>
    </source>
</evidence>
<keyword evidence="3" id="KW-1185">Reference proteome</keyword>
<feature type="compositionally biased region" description="Polar residues" evidence="1">
    <location>
        <begin position="94"/>
        <end position="103"/>
    </location>
</feature>
<feature type="region of interest" description="Disordered" evidence="1">
    <location>
        <begin position="81"/>
        <end position="109"/>
    </location>
</feature>